<feature type="domain" description="Sugar-binding" evidence="5">
    <location>
        <begin position="66"/>
        <end position="303"/>
    </location>
</feature>
<dbReference type="InterPro" id="IPR051054">
    <property type="entry name" value="SorC_transcr_regulators"/>
</dbReference>
<keyword evidence="3 6" id="KW-0238">DNA-binding</keyword>
<evidence type="ECO:0000313" key="6">
    <source>
        <dbReference type="EMBL" id="MBG6084994.1"/>
    </source>
</evidence>
<dbReference type="SUPFAM" id="SSF100950">
    <property type="entry name" value="NagB/RpiA/CoA transferase-like"/>
    <property type="match status" value="1"/>
</dbReference>
<dbReference type="PANTHER" id="PTHR34294">
    <property type="entry name" value="TRANSCRIPTIONAL REGULATOR-RELATED"/>
    <property type="match status" value="1"/>
</dbReference>
<evidence type="ECO:0000313" key="7">
    <source>
        <dbReference type="Proteomes" id="UP000625033"/>
    </source>
</evidence>
<dbReference type="Proteomes" id="UP000625033">
    <property type="component" value="Unassembled WGS sequence"/>
</dbReference>
<evidence type="ECO:0000256" key="1">
    <source>
        <dbReference type="ARBA" id="ARBA00010466"/>
    </source>
</evidence>
<dbReference type="Gene3D" id="3.40.50.1360">
    <property type="match status" value="1"/>
</dbReference>
<dbReference type="PANTHER" id="PTHR34294:SF1">
    <property type="entry name" value="TRANSCRIPTIONAL REGULATOR LSRR"/>
    <property type="match status" value="1"/>
</dbReference>
<evidence type="ECO:0000256" key="4">
    <source>
        <dbReference type="ARBA" id="ARBA00023163"/>
    </source>
</evidence>
<dbReference type="GO" id="GO:0030246">
    <property type="term" value="F:carbohydrate binding"/>
    <property type="evidence" value="ECO:0007669"/>
    <property type="project" value="InterPro"/>
</dbReference>
<reference evidence="6" key="1">
    <citation type="submission" date="2020-11" db="EMBL/GenBank/DDBJ databases">
        <title>Sequencing the genomes of 1000 actinobacteria strains.</title>
        <authorList>
            <person name="Klenk H.-P."/>
        </authorList>
    </citation>
    <scope>NUCLEOTIDE SEQUENCE</scope>
    <source>
        <strain evidence="6">DSM 26152</strain>
    </source>
</reference>
<evidence type="ECO:0000256" key="3">
    <source>
        <dbReference type="ARBA" id="ARBA00023125"/>
    </source>
</evidence>
<evidence type="ECO:0000256" key="2">
    <source>
        <dbReference type="ARBA" id="ARBA00023015"/>
    </source>
</evidence>
<accession>A0A931GM21</accession>
<sequence length="313" mass="32514">MSTTHQELLADIATAYYLHNTSKVEIAKEHNISRFQVARYLDEALRDGIVTITVHRPWQSAIDAVALAAALGVDAVDIAEASPGSSAREAVAERAAATLMEVAQQGNTLGVSWSRTLNLMTQHLGRLPECDVVQLAGDLRVGPDGGSGALIHRLGAAAGGTTWPLPAPLIVESAELAESLRRQPEISGAQAKADHLDVAMVAIGTWAHGGSTVWTRLTEEERERIAAAGAVAEVSGRLLTAEGAPLDAGLDGRVVSVTLDQLRHATTTIAVASGAANAEGVLAALRAGFTQRLVIDGELAAALAARVGVDASR</sequence>
<proteinExistence type="inferred from homology"/>
<organism evidence="6 7">
    <name type="scientific">Zhihengliuella flava</name>
    <dbReference type="NCBI Taxonomy" id="1285193"/>
    <lineage>
        <taxon>Bacteria</taxon>
        <taxon>Bacillati</taxon>
        <taxon>Actinomycetota</taxon>
        <taxon>Actinomycetes</taxon>
        <taxon>Micrococcales</taxon>
        <taxon>Micrococcaceae</taxon>
        <taxon>Zhihengliuella</taxon>
    </lineage>
</organism>
<dbReference type="RefSeq" id="WP_196836230.1">
    <property type="nucleotide sequence ID" value="NZ_JADOTZ010000001.1"/>
</dbReference>
<comment type="caution">
    <text evidence="6">The sequence shown here is derived from an EMBL/GenBank/DDBJ whole genome shotgun (WGS) entry which is preliminary data.</text>
</comment>
<name>A0A931GM21_9MICC</name>
<dbReference type="Gene3D" id="1.10.10.10">
    <property type="entry name" value="Winged helix-like DNA-binding domain superfamily/Winged helix DNA-binding domain"/>
    <property type="match status" value="1"/>
</dbReference>
<dbReference type="GO" id="GO:0003677">
    <property type="term" value="F:DNA binding"/>
    <property type="evidence" value="ECO:0007669"/>
    <property type="project" value="UniProtKB-KW"/>
</dbReference>
<dbReference type="Pfam" id="PF04198">
    <property type="entry name" value="Sugar-bind"/>
    <property type="match status" value="1"/>
</dbReference>
<evidence type="ECO:0000259" key="5">
    <source>
        <dbReference type="Pfam" id="PF04198"/>
    </source>
</evidence>
<dbReference type="InterPro" id="IPR036388">
    <property type="entry name" value="WH-like_DNA-bd_sf"/>
</dbReference>
<dbReference type="InterPro" id="IPR037171">
    <property type="entry name" value="NagB/RpiA_transferase-like"/>
</dbReference>
<dbReference type="AlphaFoldDB" id="A0A931GM21"/>
<protein>
    <submittedName>
        <fullName evidence="6">DNA-binding transcriptional regulator LsrR (DeoR family)</fullName>
    </submittedName>
</protein>
<dbReference type="EMBL" id="JADOTZ010000001">
    <property type="protein sequence ID" value="MBG6084994.1"/>
    <property type="molecule type" value="Genomic_DNA"/>
</dbReference>
<keyword evidence="7" id="KW-1185">Reference proteome</keyword>
<keyword evidence="2" id="KW-0805">Transcription regulation</keyword>
<comment type="similarity">
    <text evidence="1">Belongs to the SorC transcriptional regulatory family.</text>
</comment>
<gene>
    <name evidence="6" type="ORF">IW252_001761</name>
</gene>
<dbReference type="InterPro" id="IPR007324">
    <property type="entry name" value="Sugar-bd_dom_put"/>
</dbReference>
<keyword evidence="4" id="KW-0804">Transcription</keyword>